<name>A0AAP4F6L3_9CORY</name>
<proteinExistence type="predicted"/>
<comment type="caution">
    <text evidence="2">The sequence shown here is derived from an EMBL/GenBank/DDBJ whole genome shotgun (WGS) entry which is preliminary data.</text>
</comment>
<evidence type="ECO:0000313" key="2">
    <source>
        <dbReference type="EMBL" id="MDK4325660.1"/>
    </source>
</evidence>
<dbReference type="EMBL" id="JASNVP010000003">
    <property type="protein sequence ID" value="MDK4325660.1"/>
    <property type="molecule type" value="Genomic_DNA"/>
</dbReference>
<evidence type="ECO:0000256" key="1">
    <source>
        <dbReference type="SAM" id="Phobius"/>
    </source>
</evidence>
<accession>A0AAP4F6L3</accession>
<keyword evidence="1" id="KW-0812">Transmembrane</keyword>
<dbReference type="Proteomes" id="UP001226160">
    <property type="component" value="Unassembled WGS sequence"/>
</dbReference>
<feature type="transmembrane region" description="Helical" evidence="1">
    <location>
        <begin position="6"/>
        <end position="23"/>
    </location>
</feature>
<gene>
    <name evidence="2" type="ORF">QPX54_03900</name>
</gene>
<organism evidence="2 3">
    <name type="scientific">Corynebacterium propinquum</name>
    <dbReference type="NCBI Taxonomy" id="43769"/>
    <lineage>
        <taxon>Bacteria</taxon>
        <taxon>Bacillati</taxon>
        <taxon>Actinomycetota</taxon>
        <taxon>Actinomycetes</taxon>
        <taxon>Mycobacteriales</taxon>
        <taxon>Corynebacteriaceae</taxon>
        <taxon>Corynebacterium</taxon>
    </lineage>
</organism>
<keyword evidence="1" id="KW-0472">Membrane</keyword>
<keyword evidence="1" id="KW-1133">Transmembrane helix</keyword>
<feature type="transmembrane region" description="Helical" evidence="1">
    <location>
        <begin position="60"/>
        <end position="79"/>
    </location>
</feature>
<dbReference type="RefSeq" id="WP_018120034.1">
    <property type="nucleotide sequence ID" value="NZ_CABIYR010000003.1"/>
</dbReference>
<dbReference type="AlphaFoldDB" id="A0AAP4F6L3"/>
<dbReference type="GeneID" id="64189261"/>
<reference evidence="2" key="1">
    <citation type="submission" date="2023-05" db="EMBL/GenBank/DDBJ databases">
        <title>Metabolic capabilities are highly conserved among human nasal-associated Corynebacterium species in pangenomic analyses.</title>
        <authorList>
            <person name="Tran T.H."/>
            <person name="Roberts A.Q."/>
            <person name="Escapa I.F."/>
            <person name="Gao W."/>
            <person name="Conlan S."/>
            <person name="Kong H."/>
            <person name="Segre J.A."/>
            <person name="Kelly M.S."/>
            <person name="Lemon K.P."/>
        </authorList>
    </citation>
    <scope>NUCLEOTIDE SEQUENCE</scope>
    <source>
        <strain evidence="2">KPL2654</strain>
    </source>
</reference>
<feature type="transmembrane region" description="Helical" evidence="1">
    <location>
        <begin position="35"/>
        <end position="54"/>
    </location>
</feature>
<sequence length="104" mass="11491">MSAIINLILVFLLIFNWGFAAWKAREKTGAISIQIINLLINIGLTMFIAYVVAWNSVVPIWVWWGLAALMAASVTLIVYHMLERQSVGANAGARAEKKSATSRN</sequence>
<evidence type="ECO:0000313" key="3">
    <source>
        <dbReference type="Proteomes" id="UP001226160"/>
    </source>
</evidence>
<protein>
    <submittedName>
        <fullName evidence="2">Uncharacterized protein</fullName>
    </submittedName>
</protein>